<dbReference type="CDD" id="cd00167">
    <property type="entry name" value="SANT"/>
    <property type="match status" value="1"/>
</dbReference>
<dbReference type="PANTHER" id="PTHR48125:SF10">
    <property type="entry name" value="OS12G0136300 PROTEIN"/>
    <property type="match status" value="1"/>
</dbReference>
<dbReference type="PROSITE" id="PS50090">
    <property type="entry name" value="MYB_LIKE"/>
    <property type="match status" value="1"/>
</dbReference>
<accession>A0A061AFI2</accession>
<protein>
    <submittedName>
        <fullName evidence="4">RHTO0S02e00826g1_1</fullName>
    </submittedName>
</protein>
<evidence type="ECO:0000313" key="4">
    <source>
        <dbReference type="EMBL" id="CDR36351.1"/>
    </source>
</evidence>
<feature type="region of interest" description="Disordered" evidence="1">
    <location>
        <begin position="1"/>
        <end position="61"/>
    </location>
</feature>
<evidence type="ECO:0000256" key="1">
    <source>
        <dbReference type="SAM" id="MobiDB-lite"/>
    </source>
</evidence>
<dbReference type="PANTHER" id="PTHR48125">
    <property type="entry name" value="LP07818P1"/>
    <property type="match status" value="1"/>
</dbReference>
<feature type="region of interest" description="Disordered" evidence="1">
    <location>
        <begin position="376"/>
        <end position="397"/>
    </location>
</feature>
<evidence type="ECO:0000259" key="2">
    <source>
        <dbReference type="PROSITE" id="PS50090"/>
    </source>
</evidence>
<feature type="compositionally biased region" description="Acidic residues" evidence="1">
    <location>
        <begin position="175"/>
        <end position="192"/>
    </location>
</feature>
<feature type="region of interest" description="Disordered" evidence="1">
    <location>
        <begin position="294"/>
        <end position="322"/>
    </location>
</feature>
<dbReference type="InterPro" id="IPR009057">
    <property type="entry name" value="Homeodomain-like_sf"/>
</dbReference>
<evidence type="ECO:0000259" key="3">
    <source>
        <dbReference type="PROSITE" id="PS51294"/>
    </source>
</evidence>
<dbReference type="AlphaFoldDB" id="A0A061AFI2"/>
<feature type="domain" description="Myb-like" evidence="2">
    <location>
        <begin position="585"/>
        <end position="628"/>
    </location>
</feature>
<gene>
    <name evidence="4" type="ORF">RHTO0S_02e00826g</name>
</gene>
<feature type="domain" description="HTH myb-type" evidence="3">
    <location>
        <begin position="585"/>
        <end position="632"/>
    </location>
</feature>
<dbReference type="InterPro" id="IPR001005">
    <property type="entry name" value="SANT/Myb"/>
</dbReference>
<feature type="compositionally biased region" description="Low complexity" evidence="1">
    <location>
        <begin position="502"/>
        <end position="512"/>
    </location>
</feature>
<reference evidence="4" key="1">
    <citation type="journal article" date="2014" name="Genome Announc.">
        <title>Draft genome sequence of Rhodosporidium toruloides CECT1137, an oleaginous yeast of biotechnological interest.</title>
        <authorList>
            <person name="Morin N."/>
            <person name="Calcas X."/>
            <person name="Devillers H."/>
            <person name="Durrens P."/>
            <person name="Sherman D.J."/>
            <person name="Nicaud J.-M."/>
            <person name="Neuveglise C."/>
        </authorList>
    </citation>
    <scope>NUCLEOTIDE SEQUENCE</scope>
    <source>
        <strain evidence="4">CECT1137</strain>
    </source>
</reference>
<feature type="region of interest" description="Disordered" evidence="1">
    <location>
        <begin position="167"/>
        <end position="207"/>
    </location>
</feature>
<organism evidence="4">
    <name type="scientific">Rhodotorula toruloides</name>
    <name type="common">Yeast</name>
    <name type="synonym">Rhodosporidium toruloides</name>
    <dbReference type="NCBI Taxonomy" id="5286"/>
    <lineage>
        <taxon>Eukaryota</taxon>
        <taxon>Fungi</taxon>
        <taxon>Dikarya</taxon>
        <taxon>Basidiomycota</taxon>
        <taxon>Pucciniomycotina</taxon>
        <taxon>Microbotryomycetes</taxon>
        <taxon>Sporidiobolales</taxon>
        <taxon>Sporidiobolaceae</taxon>
        <taxon>Rhodotorula</taxon>
    </lineage>
</organism>
<name>A0A061AFI2_RHOTO</name>
<dbReference type="SUPFAM" id="SSF46689">
    <property type="entry name" value="Homeodomain-like"/>
    <property type="match status" value="1"/>
</dbReference>
<dbReference type="Gene3D" id="1.10.10.60">
    <property type="entry name" value="Homeodomain-like"/>
    <property type="match status" value="1"/>
</dbReference>
<dbReference type="EMBL" id="LK052937">
    <property type="protein sequence ID" value="CDR36351.1"/>
    <property type="molecule type" value="Genomic_DNA"/>
</dbReference>
<dbReference type="PROSITE" id="PS51294">
    <property type="entry name" value="HTH_MYB"/>
    <property type="match status" value="1"/>
</dbReference>
<feature type="region of interest" description="Disordered" evidence="1">
    <location>
        <begin position="536"/>
        <end position="579"/>
    </location>
</feature>
<dbReference type="InterPro" id="IPR017930">
    <property type="entry name" value="Myb_dom"/>
</dbReference>
<feature type="compositionally biased region" description="Low complexity" evidence="1">
    <location>
        <begin position="296"/>
        <end position="308"/>
    </location>
</feature>
<dbReference type="Pfam" id="PF00249">
    <property type="entry name" value="Myb_DNA-binding"/>
    <property type="match status" value="1"/>
</dbReference>
<sequence>MDNSTGHTQAMQATADSIDAQSNSSHGNSPPAPAQSARSTSPSAPGPFVNGLPAATTAPRRAIPAWMSKERLGEIKDELAQAQESVVDINIAKSLVDHGLAAYDVVAETEERYESQLSTATSLRTHLESELAALPSFYASRAQLDTDRLVTENEQLRVQARALARKITQGREGEGEGEGEMQEDTEVEEDAGENVSGAGRRKEDLERENKALKSDVRFLQEKLKISQAQTNRLEHELRSIRSHLLHGTPLVIVDHEVGLPSPPTDVSAAESPAEVPSIVAESALPALPRTLDFPGPAAASTSAAAQPTPKVPAKKPLPKLDAPKSRPAILGDAEAELLLHAGKTFSHVRRINRVPLSSAIARRASEIVDVAAEYQVEDDEEGQEQMKGEPFDEDLYSTPYAGVSSRYAVGSVRWDTLPPIPSTSRHPAGDGFDGLLQLAEASSQEDVTGGAPRPLKRRRAASNAHDDDEWVGDDDYAPGPSSRRATATGGNDDPDYLPSPPSAAQGASSSSKGKGRALGQRLSALDVLVQASASQEAADGSEGAGRSAHPPLVVSSNKKKGAGGKGAAAGENKNDSKKARSPYIKWNLAEDEMLLKAVIQCGCAWDNVAKLCPTRAYHQVRQRFLRGLKSGETLPPELMHLQPAVLKSVADYEAKKKRKKAAKQAAQEFERREAERLAAAE</sequence>
<feature type="region of interest" description="Disordered" evidence="1">
    <location>
        <begin position="442"/>
        <end position="517"/>
    </location>
</feature>
<proteinExistence type="predicted"/>
<feature type="compositionally biased region" description="Polar residues" evidence="1">
    <location>
        <begin position="1"/>
        <end position="28"/>
    </location>
</feature>
<feature type="compositionally biased region" description="Acidic residues" evidence="1">
    <location>
        <begin position="466"/>
        <end position="476"/>
    </location>
</feature>
<dbReference type="OrthoDB" id="2143914at2759"/>